<evidence type="ECO:0000256" key="5">
    <source>
        <dbReference type="PIRSR" id="PIRSR000137-2"/>
    </source>
</evidence>
<dbReference type="Gene3D" id="3.30.560.10">
    <property type="entry name" value="Glucose Oxidase, domain 3"/>
    <property type="match status" value="1"/>
</dbReference>
<dbReference type="AlphaFoldDB" id="A0AA36I402"/>
<proteinExistence type="inferred from homology"/>
<comment type="caution">
    <text evidence="7">The sequence shown here is derived from an EMBL/GenBank/DDBJ whole genome shotgun (WGS) entry which is preliminary data.</text>
</comment>
<dbReference type="InterPro" id="IPR000172">
    <property type="entry name" value="GMC_OxRdtase_N"/>
</dbReference>
<organism evidence="7 8">
    <name type="scientific">Effrenium voratum</name>
    <dbReference type="NCBI Taxonomy" id="2562239"/>
    <lineage>
        <taxon>Eukaryota</taxon>
        <taxon>Sar</taxon>
        <taxon>Alveolata</taxon>
        <taxon>Dinophyceae</taxon>
        <taxon>Suessiales</taxon>
        <taxon>Symbiodiniaceae</taxon>
        <taxon>Effrenium</taxon>
    </lineage>
</organism>
<dbReference type="EMBL" id="CAUJNA010000659">
    <property type="protein sequence ID" value="CAJ1379808.1"/>
    <property type="molecule type" value="Genomic_DNA"/>
</dbReference>
<comment type="similarity">
    <text evidence="2">Belongs to the GMC oxidoreductase family.</text>
</comment>
<dbReference type="PIRSF" id="PIRSF000137">
    <property type="entry name" value="Alcohol_oxidase"/>
    <property type="match status" value="1"/>
</dbReference>
<evidence type="ECO:0000259" key="6">
    <source>
        <dbReference type="PROSITE" id="PS00624"/>
    </source>
</evidence>
<evidence type="ECO:0000256" key="2">
    <source>
        <dbReference type="ARBA" id="ARBA00010790"/>
    </source>
</evidence>
<dbReference type="Pfam" id="PF00732">
    <property type="entry name" value="GMC_oxred_N"/>
    <property type="match status" value="1"/>
</dbReference>
<evidence type="ECO:0000256" key="4">
    <source>
        <dbReference type="ARBA" id="ARBA00022827"/>
    </source>
</evidence>
<dbReference type="SUPFAM" id="SSF51905">
    <property type="entry name" value="FAD/NAD(P)-binding domain"/>
    <property type="match status" value="1"/>
</dbReference>
<dbReference type="PANTHER" id="PTHR11552:SF147">
    <property type="entry name" value="CHOLINE DEHYDROGENASE, MITOCHONDRIAL"/>
    <property type="match status" value="1"/>
</dbReference>
<keyword evidence="3" id="KW-0285">Flavoprotein</keyword>
<evidence type="ECO:0000256" key="1">
    <source>
        <dbReference type="ARBA" id="ARBA00001974"/>
    </source>
</evidence>
<dbReference type="PANTHER" id="PTHR11552">
    <property type="entry name" value="GLUCOSE-METHANOL-CHOLINE GMC OXIDOREDUCTASE"/>
    <property type="match status" value="1"/>
</dbReference>
<dbReference type="InterPro" id="IPR036188">
    <property type="entry name" value="FAD/NAD-bd_sf"/>
</dbReference>
<accession>A0AA36I402</accession>
<reference evidence="7" key="1">
    <citation type="submission" date="2023-08" db="EMBL/GenBank/DDBJ databases">
        <authorList>
            <person name="Chen Y."/>
            <person name="Shah S."/>
            <person name="Dougan E. K."/>
            <person name="Thang M."/>
            <person name="Chan C."/>
        </authorList>
    </citation>
    <scope>NUCLEOTIDE SEQUENCE</scope>
</reference>
<dbReference type="Proteomes" id="UP001178507">
    <property type="component" value="Unassembled WGS sequence"/>
</dbReference>
<name>A0AA36I402_9DINO</name>
<dbReference type="InterPro" id="IPR007867">
    <property type="entry name" value="GMC_OxRtase_C"/>
</dbReference>
<dbReference type="PROSITE" id="PS00624">
    <property type="entry name" value="GMC_OXRED_2"/>
    <property type="match status" value="1"/>
</dbReference>
<dbReference type="GO" id="GO:0016614">
    <property type="term" value="F:oxidoreductase activity, acting on CH-OH group of donors"/>
    <property type="evidence" value="ECO:0007669"/>
    <property type="project" value="InterPro"/>
</dbReference>
<feature type="domain" description="Glucose-methanol-choline oxidoreductase N-terminal" evidence="6">
    <location>
        <begin position="356"/>
        <end position="370"/>
    </location>
</feature>
<dbReference type="Gene3D" id="3.50.50.60">
    <property type="entry name" value="FAD/NAD(P)-binding domain"/>
    <property type="match status" value="1"/>
</dbReference>
<keyword evidence="4 5" id="KW-0274">FAD</keyword>
<keyword evidence="8" id="KW-1185">Reference proteome</keyword>
<protein>
    <recommendedName>
        <fullName evidence="6">Glucose-methanol-choline oxidoreductase N-terminal domain-containing protein</fullName>
    </recommendedName>
</protein>
<gene>
    <name evidence="7" type="ORF">EVOR1521_LOCUS7937</name>
</gene>
<dbReference type="InterPro" id="IPR012132">
    <property type="entry name" value="GMC_OxRdtase"/>
</dbReference>
<dbReference type="GO" id="GO:0050660">
    <property type="term" value="F:flavin adenine dinucleotide binding"/>
    <property type="evidence" value="ECO:0007669"/>
    <property type="project" value="InterPro"/>
</dbReference>
<feature type="binding site" evidence="5">
    <location>
        <begin position="604"/>
        <end position="605"/>
    </location>
    <ligand>
        <name>FAD</name>
        <dbReference type="ChEBI" id="CHEBI:57692"/>
    </ligand>
</feature>
<comment type="cofactor">
    <cofactor evidence="1 5">
        <name>FAD</name>
        <dbReference type="ChEBI" id="CHEBI:57692"/>
    </cofactor>
</comment>
<sequence>MELPGALPSAGCLALAALLRVQHGALPAAGKVLLAAAPFFLLRLRRALQRIAAAKGKHPGTAEQRALCFNPWVAKEDFEERFIGKEDLQAEDFDFVVVGAGSAGCACAARLAKANFSVLLLEAGGEAQRSYPVQTPRKMWGLWQSEVDWGFRSEPQESLLPKGRRVDMERGKTLGGCSAINYNMWVRGAPEDFDRWEKECGCEGWGFADVLPHFKAIERMESSHDKAYESKYRGDQGPVSVATLHPPMPEVADFLRACEETGDAVNEDHNASRLPGACPVQFNTNGPAGGREDCFSAFIEPLLRWYPKLRVASETYCRKLLLDSSPQVRATGVELELRGGEIIQVKCRREVILCAGALNTPQLLMLSGVGPPEHLKTHGIGCVVPSPQVGQNLQDHPLCAAVLLGQNMAPESAMVQNTSGLNGQLFWQSETDKQREQKLGHPLGADIQIIFLNRLDSSLAAKVVLTLANSLFEKFTPDYRSDFKVTTSLLKGLVDRLLPSEALRDSIRNRLFSLTMLNNHCQSRGSLWLKSRDPHELPAVDPRWLSHPEDVAAFVEAYRRMRKIMTHPAMTKHFSPEGVKPLPEGDAPFEVIASFVRENSQTTWHYSCTTRMGPVGDPAAVCDPKARVQGVANLRVADAGLMPIVVSGNTNAACIMIGDKVGHMVAEEHRAAASASAGVRSSL</sequence>
<evidence type="ECO:0000313" key="7">
    <source>
        <dbReference type="EMBL" id="CAJ1379808.1"/>
    </source>
</evidence>
<evidence type="ECO:0000313" key="8">
    <source>
        <dbReference type="Proteomes" id="UP001178507"/>
    </source>
</evidence>
<evidence type="ECO:0000256" key="3">
    <source>
        <dbReference type="ARBA" id="ARBA00022630"/>
    </source>
</evidence>
<dbReference type="Pfam" id="PF05199">
    <property type="entry name" value="GMC_oxred_C"/>
    <property type="match status" value="1"/>
</dbReference>
<dbReference type="SUPFAM" id="SSF54373">
    <property type="entry name" value="FAD-linked reductases, C-terminal domain"/>
    <property type="match status" value="1"/>
</dbReference>